<sequence>MVDKRQRKERGDGWSEVIEKRKEKEKQQEEQEELGSAADVPAITLTRGEEHGSLQHCSLLRPLPSISTLSPHPPTVVRVAPLARFYSRGPRITLLRHFCLYVNPCPGVVVGRQLGRGHSYPGHPRPTQARVGGREMQGKSGELAVVRQSTTSTAHDTSSSAAAAASTTANITPFSFGLIIILIIIILLADPPRLLAHTQPRS</sequence>
<gene>
    <name evidence="3" type="ORF">E2C01_045341</name>
</gene>
<keyword evidence="2" id="KW-0472">Membrane</keyword>
<protein>
    <submittedName>
        <fullName evidence="3">Uncharacterized protein</fullName>
    </submittedName>
</protein>
<reference evidence="3 4" key="1">
    <citation type="submission" date="2019-05" db="EMBL/GenBank/DDBJ databases">
        <title>Another draft genome of Portunus trituberculatus and its Hox gene families provides insights of decapod evolution.</title>
        <authorList>
            <person name="Jeong J.-H."/>
            <person name="Song I."/>
            <person name="Kim S."/>
            <person name="Choi T."/>
            <person name="Kim D."/>
            <person name="Ryu S."/>
            <person name="Kim W."/>
        </authorList>
    </citation>
    <scope>NUCLEOTIDE SEQUENCE [LARGE SCALE GENOMIC DNA]</scope>
    <source>
        <tissue evidence="3">Muscle</tissue>
    </source>
</reference>
<comment type="caution">
    <text evidence="3">The sequence shown here is derived from an EMBL/GenBank/DDBJ whole genome shotgun (WGS) entry which is preliminary data.</text>
</comment>
<accession>A0A5B7G1Z7</accession>
<feature type="transmembrane region" description="Helical" evidence="2">
    <location>
        <begin position="171"/>
        <end position="189"/>
    </location>
</feature>
<keyword evidence="4" id="KW-1185">Reference proteome</keyword>
<dbReference type="Proteomes" id="UP000324222">
    <property type="component" value="Unassembled WGS sequence"/>
</dbReference>
<dbReference type="AlphaFoldDB" id="A0A5B7G1Z7"/>
<dbReference type="EMBL" id="VSRR010010217">
    <property type="protein sequence ID" value="MPC51495.1"/>
    <property type="molecule type" value="Genomic_DNA"/>
</dbReference>
<keyword evidence="2" id="KW-1133">Transmembrane helix</keyword>
<evidence type="ECO:0000313" key="3">
    <source>
        <dbReference type="EMBL" id="MPC51495.1"/>
    </source>
</evidence>
<name>A0A5B7G1Z7_PORTR</name>
<evidence type="ECO:0000256" key="2">
    <source>
        <dbReference type="SAM" id="Phobius"/>
    </source>
</evidence>
<organism evidence="3 4">
    <name type="scientific">Portunus trituberculatus</name>
    <name type="common">Swimming crab</name>
    <name type="synonym">Neptunus trituberculatus</name>
    <dbReference type="NCBI Taxonomy" id="210409"/>
    <lineage>
        <taxon>Eukaryota</taxon>
        <taxon>Metazoa</taxon>
        <taxon>Ecdysozoa</taxon>
        <taxon>Arthropoda</taxon>
        <taxon>Crustacea</taxon>
        <taxon>Multicrustacea</taxon>
        <taxon>Malacostraca</taxon>
        <taxon>Eumalacostraca</taxon>
        <taxon>Eucarida</taxon>
        <taxon>Decapoda</taxon>
        <taxon>Pleocyemata</taxon>
        <taxon>Brachyura</taxon>
        <taxon>Eubrachyura</taxon>
        <taxon>Portunoidea</taxon>
        <taxon>Portunidae</taxon>
        <taxon>Portuninae</taxon>
        <taxon>Portunus</taxon>
    </lineage>
</organism>
<evidence type="ECO:0000313" key="4">
    <source>
        <dbReference type="Proteomes" id="UP000324222"/>
    </source>
</evidence>
<feature type="region of interest" description="Disordered" evidence="1">
    <location>
        <begin position="116"/>
        <end position="135"/>
    </location>
</feature>
<proteinExistence type="predicted"/>
<feature type="region of interest" description="Disordered" evidence="1">
    <location>
        <begin position="1"/>
        <end position="41"/>
    </location>
</feature>
<keyword evidence="2" id="KW-0812">Transmembrane</keyword>
<evidence type="ECO:0000256" key="1">
    <source>
        <dbReference type="SAM" id="MobiDB-lite"/>
    </source>
</evidence>
<feature type="compositionally biased region" description="Basic and acidic residues" evidence="1">
    <location>
        <begin position="1"/>
        <end position="29"/>
    </location>
</feature>